<proteinExistence type="predicted"/>
<dbReference type="Proteomes" id="UP000558997">
    <property type="component" value="Unassembled WGS sequence"/>
</dbReference>
<organism evidence="1 2">
    <name type="scientific">Kribbella solani</name>
    <dbReference type="NCBI Taxonomy" id="236067"/>
    <lineage>
        <taxon>Bacteria</taxon>
        <taxon>Bacillati</taxon>
        <taxon>Actinomycetota</taxon>
        <taxon>Actinomycetes</taxon>
        <taxon>Propionibacteriales</taxon>
        <taxon>Kribbellaceae</taxon>
        <taxon>Kribbella</taxon>
    </lineage>
</organism>
<dbReference type="RefSeq" id="WP_184836001.1">
    <property type="nucleotide sequence ID" value="NZ_BAAAVN010000007.1"/>
</dbReference>
<protein>
    <submittedName>
        <fullName evidence="1">Uncharacterized protein</fullName>
    </submittedName>
</protein>
<accession>A0A841DTY6</accession>
<sequence length="65" mass="7438">MEVRIGRHRPGANVAPAFIQYRSRTDRHCEHGCGRGIAKGDTYRQVKSNGQRICLPCWAESWPRT</sequence>
<reference evidence="1 2" key="1">
    <citation type="submission" date="2020-08" db="EMBL/GenBank/DDBJ databases">
        <title>Sequencing the genomes of 1000 actinobacteria strains.</title>
        <authorList>
            <person name="Klenk H.-P."/>
        </authorList>
    </citation>
    <scope>NUCLEOTIDE SEQUENCE [LARGE SCALE GENOMIC DNA]</scope>
    <source>
        <strain evidence="1 2">DSM 17294</strain>
    </source>
</reference>
<evidence type="ECO:0000313" key="2">
    <source>
        <dbReference type="Proteomes" id="UP000558997"/>
    </source>
</evidence>
<dbReference type="AlphaFoldDB" id="A0A841DTY6"/>
<comment type="caution">
    <text evidence="1">The sequence shown here is derived from an EMBL/GenBank/DDBJ whole genome shotgun (WGS) entry which is preliminary data.</text>
</comment>
<dbReference type="EMBL" id="JACHNF010000001">
    <property type="protein sequence ID" value="MBB5980345.1"/>
    <property type="molecule type" value="Genomic_DNA"/>
</dbReference>
<gene>
    <name evidence="1" type="ORF">HDA44_003686</name>
</gene>
<evidence type="ECO:0000313" key="1">
    <source>
        <dbReference type="EMBL" id="MBB5980345.1"/>
    </source>
</evidence>
<name>A0A841DTY6_9ACTN</name>
<keyword evidence="2" id="KW-1185">Reference proteome</keyword>